<dbReference type="Proteomes" id="UP000064137">
    <property type="component" value="Chromosome"/>
</dbReference>
<dbReference type="PANTHER" id="PTHR35564:SF3">
    <property type="entry name" value="TYPE VI SECRETION SYSTEM BASEPLATE SUBUNIT TSSG"/>
    <property type="match status" value="1"/>
</dbReference>
<dbReference type="PANTHER" id="PTHR35564">
    <property type="match status" value="1"/>
</dbReference>
<dbReference type="OrthoDB" id="1523296at2"/>
<dbReference type="Pfam" id="PF06996">
    <property type="entry name" value="T6SS_TssG"/>
    <property type="match status" value="1"/>
</dbReference>
<dbReference type="RefSeq" id="WP_059316729.1">
    <property type="nucleotide sequence ID" value="NZ_CP013987.1"/>
</dbReference>
<dbReference type="EMBL" id="CP013987">
    <property type="protein sequence ID" value="ALZ86691.1"/>
    <property type="molecule type" value="Genomic_DNA"/>
</dbReference>
<evidence type="ECO:0000313" key="2">
    <source>
        <dbReference type="Proteomes" id="UP000064137"/>
    </source>
</evidence>
<accession>A0A0U4WUY9</accession>
<name>A0A0U4WUY9_9PSED</name>
<organism evidence="1 2">
    <name type="scientific">Pseudomonas oryzihabitans</name>
    <dbReference type="NCBI Taxonomy" id="47885"/>
    <lineage>
        <taxon>Bacteria</taxon>
        <taxon>Pseudomonadati</taxon>
        <taxon>Pseudomonadota</taxon>
        <taxon>Gammaproteobacteria</taxon>
        <taxon>Pseudomonadales</taxon>
        <taxon>Pseudomonadaceae</taxon>
        <taxon>Pseudomonas</taxon>
    </lineage>
</organism>
<gene>
    <name evidence="1" type="ORF">APT59_21655</name>
</gene>
<dbReference type="NCBIfam" id="TIGR03347">
    <property type="entry name" value="VI_chp_1"/>
    <property type="match status" value="1"/>
</dbReference>
<evidence type="ECO:0000313" key="1">
    <source>
        <dbReference type="EMBL" id="ALZ86691.1"/>
    </source>
</evidence>
<reference evidence="1 2" key="1">
    <citation type="submission" date="2016-01" db="EMBL/GenBank/DDBJ databases">
        <title>Annotation of Pseudomonas oryzihabitans USDA-ARS-USMARC-56511.</title>
        <authorList>
            <person name="Harhay G.P."/>
            <person name="Harhay D.M."/>
            <person name="Smith T.P.L."/>
            <person name="Bono J.L."/>
            <person name="Heaton M.P."/>
            <person name="Clawson M.L."/>
            <person name="Chitko-Mckown C.G."/>
            <person name="Capik S.F."/>
            <person name="DeDonder K.D."/>
            <person name="Apley M.D."/>
            <person name="Lubbers B.V."/>
            <person name="White B.J."/>
            <person name="Larson R.L."/>
        </authorList>
    </citation>
    <scope>NUCLEOTIDE SEQUENCE [LARGE SCALE GENOMIC DNA]</scope>
    <source>
        <strain evidence="1 2">USDA-ARS-USMARC-56511</strain>
    </source>
</reference>
<dbReference type="KEGG" id="por:APT59_21655"/>
<dbReference type="AlphaFoldDB" id="A0A0U4WUY9"/>
<protein>
    <submittedName>
        <fullName evidence="1">Type VI secretion protein</fullName>
    </submittedName>
</protein>
<dbReference type="InterPro" id="IPR010732">
    <property type="entry name" value="T6SS_TssG-like"/>
</dbReference>
<proteinExistence type="predicted"/>
<sequence>MDTAHGSAAADLNRSALCRDIREYSLFQGIGQVLGQLQRLAPALTEDQLYERLEFHGNPSLAFPGSDIERLEFIEAADGLRARLQLNLVALMGSGSPLPAFYSEQALGDGEPGRTTRDFLDLFNHRLHRLLLPIWRKYRYHARFREAARDELSARLFSLIGLGDSSLRQAPELNWKRLLPYLGLLSLKVHSAALIEAVLRYYFEQHALHLEQCLERTVTIPAEQHSRLGQATARLGQTGVLGVQVRDRGGKFRLHLLELDWNAFHAFLPAGAHYTALRALLRFILRDPLDHDLCLHLRRDALQEWRLDDASPCRLGWTTWLGLGHAKGQVTLACNR</sequence>